<reference evidence="2 3" key="1">
    <citation type="submission" date="2017-06" db="EMBL/GenBank/DDBJ databases">
        <title>Azoarcus.</title>
        <authorList>
            <person name="Woo J.-H."/>
            <person name="Kim H.-S."/>
        </authorList>
    </citation>
    <scope>NUCLEOTIDE SEQUENCE [LARGE SCALE GENOMIC DNA]</scope>
    <source>
        <strain evidence="2 3">TSPY31</strain>
    </source>
</reference>
<name>A0A2U8GRM7_9RHOO</name>
<dbReference type="Pfam" id="PF11067">
    <property type="entry name" value="DUF2868"/>
    <property type="match status" value="1"/>
</dbReference>
<dbReference type="RefSeq" id="WP_108949867.1">
    <property type="nucleotide sequence ID" value="NZ_CP022187.1"/>
</dbReference>
<keyword evidence="1" id="KW-1133">Transmembrane helix</keyword>
<feature type="transmembrane region" description="Helical" evidence="1">
    <location>
        <begin position="108"/>
        <end position="132"/>
    </location>
</feature>
<sequence>MNPAAPLSALEHRWLAELVRRHESRHGRLEDAVELAEARRAPPDLETRICRRAERLGTREGWRDAILRWHGRARLILALACVLALVLGAGTAAAVLGDGSRPVNVVWALGGLLGVHLFSLLLWLLGTLVAGRGRTRGGSALGTVWLRLVSVFDRSPAAAELPLALGGLLARGRLASWGLGAVSHLLWFLALVGAAAGLLGLLAVRRYGFVWETTILPGDAFVALTTLLGVVPGYLGFPVPDAAHVIASGDAVMVDEAGRRAWSGWLLGCVLVYGVLPRLLLVLVCVQGWRYGLSRLQLDLALPDYIRLKPRLLPDSERIGISDPAPARMPRPGRHGHAAAQTGAVVMVALELGADLPWPPVGCEGLAADGGRLDSRDQRRAAIARFGATPPARLLIAIDPRLTPDRGSLGLVAELADHAGETRVWALPVPDGGSGRLSLWQDGLSGLELDEGALMADQDQVRAWLGATL</sequence>
<keyword evidence="1" id="KW-0472">Membrane</keyword>
<protein>
    <recommendedName>
        <fullName evidence="4">DUF2868 domain-containing protein</fullName>
    </recommendedName>
</protein>
<dbReference type="EMBL" id="CP022187">
    <property type="protein sequence ID" value="AWI76164.1"/>
    <property type="molecule type" value="Genomic_DNA"/>
</dbReference>
<evidence type="ECO:0000313" key="2">
    <source>
        <dbReference type="EMBL" id="AWI76164.1"/>
    </source>
</evidence>
<evidence type="ECO:0008006" key="4">
    <source>
        <dbReference type="Google" id="ProtNLM"/>
    </source>
</evidence>
<dbReference type="AlphaFoldDB" id="A0A2U8GRM7"/>
<evidence type="ECO:0000256" key="1">
    <source>
        <dbReference type="SAM" id="Phobius"/>
    </source>
</evidence>
<feature type="transmembrane region" description="Helical" evidence="1">
    <location>
        <begin position="185"/>
        <end position="204"/>
    </location>
</feature>
<feature type="transmembrane region" description="Helical" evidence="1">
    <location>
        <begin position="262"/>
        <end position="286"/>
    </location>
</feature>
<dbReference type="InterPro" id="IPR021296">
    <property type="entry name" value="DUF2868"/>
</dbReference>
<dbReference type="KEGG" id="acom:CEW83_13810"/>
<dbReference type="Proteomes" id="UP000244930">
    <property type="component" value="Chromosome"/>
</dbReference>
<feature type="transmembrane region" description="Helical" evidence="1">
    <location>
        <begin position="216"/>
        <end position="235"/>
    </location>
</feature>
<feature type="transmembrane region" description="Helical" evidence="1">
    <location>
        <begin position="75"/>
        <end position="96"/>
    </location>
</feature>
<accession>A0A2U8GRM7</accession>
<keyword evidence="1" id="KW-0812">Transmembrane</keyword>
<proteinExistence type="predicted"/>
<gene>
    <name evidence="2" type="ORF">CEW83_13810</name>
</gene>
<evidence type="ECO:0000313" key="3">
    <source>
        <dbReference type="Proteomes" id="UP000244930"/>
    </source>
</evidence>
<keyword evidence="3" id="KW-1185">Reference proteome</keyword>
<organism evidence="2 3">
    <name type="scientific">Parazoarcus communis</name>
    <dbReference type="NCBI Taxonomy" id="41977"/>
    <lineage>
        <taxon>Bacteria</taxon>
        <taxon>Pseudomonadati</taxon>
        <taxon>Pseudomonadota</taxon>
        <taxon>Betaproteobacteria</taxon>
        <taxon>Rhodocyclales</taxon>
        <taxon>Zoogloeaceae</taxon>
        <taxon>Parazoarcus</taxon>
    </lineage>
</organism>